<sequence length="167" mass="19654">MNTMKIFNLILILLLLFSCKPQKDLQGVYKTNKAELGFFVTKIDLKNNNEFNYVFSGDLQHTELSGFYKISGHDLYLKFNKNKGEVEYVHDSMTISDILSGNYHHYDLKSENGINYHLKYKIQGNKLFAYGIKNGQLKKKSKVYTNQSKFLFFGPRWKNKRIYLKKI</sequence>
<proteinExistence type="predicted"/>
<dbReference type="STRING" id="1423959.SAMN05444407_10629"/>
<gene>
    <name evidence="2" type="ORF">SAMN05444407_10629</name>
</gene>
<reference evidence="2 3" key="1">
    <citation type="submission" date="2016-11" db="EMBL/GenBank/DDBJ databases">
        <authorList>
            <person name="Jaros S."/>
            <person name="Januszkiewicz K."/>
            <person name="Wedrychowicz H."/>
        </authorList>
    </citation>
    <scope>NUCLEOTIDE SEQUENCE [LARGE SCALE GENOMIC DNA]</scope>
    <source>
        <strain evidence="2 3">DSM 27621</strain>
    </source>
</reference>
<accession>A0A1M7D9U5</accession>
<evidence type="ECO:0000313" key="3">
    <source>
        <dbReference type="Proteomes" id="UP000184069"/>
    </source>
</evidence>
<protein>
    <recommendedName>
        <fullName evidence="4">Lipoprotein</fullName>
    </recommendedName>
</protein>
<dbReference type="Proteomes" id="UP000184069">
    <property type="component" value="Unassembled WGS sequence"/>
</dbReference>
<organism evidence="2 3">
    <name type="scientific">Chryseobacterium contaminans</name>
    <dbReference type="NCBI Taxonomy" id="1423959"/>
    <lineage>
        <taxon>Bacteria</taxon>
        <taxon>Pseudomonadati</taxon>
        <taxon>Bacteroidota</taxon>
        <taxon>Flavobacteriia</taxon>
        <taxon>Flavobacteriales</taxon>
        <taxon>Weeksellaceae</taxon>
        <taxon>Chryseobacterium group</taxon>
        <taxon>Chryseobacterium</taxon>
    </lineage>
</organism>
<dbReference type="AlphaFoldDB" id="A0A1M7D9U5"/>
<dbReference type="EMBL" id="FRBM01000006">
    <property type="protein sequence ID" value="SHL76225.1"/>
    <property type="molecule type" value="Genomic_DNA"/>
</dbReference>
<evidence type="ECO:0008006" key="4">
    <source>
        <dbReference type="Google" id="ProtNLM"/>
    </source>
</evidence>
<keyword evidence="1" id="KW-0732">Signal</keyword>
<evidence type="ECO:0000256" key="1">
    <source>
        <dbReference type="SAM" id="SignalP"/>
    </source>
</evidence>
<dbReference type="PROSITE" id="PS51257">
    <property type="entry name" value="PROKAR_LIPOPROTEIN"/>
    <property type="match status" value="1"/>
</dbReference>
<name>A0A1M7D9U5_9FLAO</name>
<feature type="chain" id="PRO_5012703374" description="Lipoprotein" evidence="1">
    <location>
        <begin position="24"/>
        <end position="167"/>
    </location>
</feature>
<feature type="signal peptide" evidence="1">
    <location>
        <begin position="1"/>
        <end position="23"/>
    </location>
</feature>
<evidence type="ECO:0000313" key="2">
    <source>
        <dbReference type="EMBL" id="SHL76225.1"/>
    </source>
</evidence>